<dbReference type="EMBL" id="KZ819637">
    <property type="protein sequence ID" value="PWN88870.1"/>
    <property type="molecule type" value="Genomic_DNA"/>
</dbReference>
<dbReference type="Proteomes" id="UP000245768">
    <property type="component" value="Unassembled WGS sequence"/>
</dbReference>
<dbReference type="GeneID" id="37043852"/>
<keyword evidence="2" id="KW-0732">Signal</keyword>
<dbReference type="InParanoid" id="A0A316YH50"/>
<feature type="compositionally biased region" description="Polar residues" evidence="1">
    <location>
        <begin position="98"/>
        <end position="109"/>
    </location>
</feature>
<proteinExistence type="predicted"/>
<feature type="chain" id="PRO_5016414357" description="4Fe-4S ferredoxin-type domain-containing protein" evidence="2">
    <location>
        <begin position="25"/>
        <end position="119"/>
    </location>
</feature>
<evidence type="ECO:0000313" key="4">
    <source>
        <dbReference type="Proteomes" id="UP000245768"/>
    </source>
</evidence>
<organism evidence="3 4">
    <name type="scientific">Acaromyces ingoldii</name>
    <dbReference type="NCBI Taxonomy" id="215250"/>
    <lineage>
        <taxon>Eukaryota</taxon>
        <taxon>Fungi</taxon>
        <taxon>Dikarya</taxon>
        <taxon>Basidiomycota</taxon>
        <taxon>Ustilaginomycotina</taxon>
        <taxon>Exobasidiomycetes</taxon>
        <taxon>Exobasidiales</taxon>
        <taxon>Cryptobasidiaceae</taxon>
        <taxon>Acaromyces</taxon>
    </lineage>
</organism>
<keyword evidence="4" id="KW-1185">Reference proteome</keyword>
<accession>A0A316YH50</accession>
<evidence type="ECO:0008006" key="5">
    <source>
        <dbReference type="Google" id="ProtNLM"/>
    </source>
</evidence>
<name>A0A316YH50_9BASI</name>
<gene>
    <name evidence="3" type="ORF">FA10DRAFT_267505</name>
</gene>
<dbReference type="RefSeq" id="XP_025376068.1">
    <property type="nucleotide sequence ID" value="XM_025521936.1"/>
</dbReference>
<feature type="signal peptide" evidence="2">
    <location>
        <begin position="1"/>
        <end position="24"/>
    </location>
</feature>
<evidence type="ECO:0000256" key="2">
    <source>
        <dbReference type="SAM" id="SignalP"/>
    </source>
</evidence>
<reference evidence="3 4" key="1">
    <citation type="journal article" date="2018" name="Mol. Biol. Evol.">
        <title>Broad Genomic Sampling Reveals a Smut Pathogenic Ancestry of the Fungal Clade Ustilaginomycotina.</title>
        <authorList>
            <person name="Kijpornyongpan T."/>
            <person name="Mondo S.J."/>
            <person name="Barry K."/>
            <person name="Sandor L."/>
            <person name="Lee J."/>
            <person name="Lipzen A."/>
            <person name="Pangilinan J."/>
            <person name="LaButti K."/>
            <person name="Hainaut M."/>
            <person name="Henrissat B."/>
            <person name="Grigoriev I.V."/>
            <person name="Spatafora J.W."/>
            <person name="Aime M.C."/>
        </authorList>
    </citation>
    <scope>NUCLEOTIDE SEQUENCE [LARGE SCALE GENOMIC DNA]</scope>
    <source>
        <strain evidence="3 4">MCA 4198</strain>
    </source>
</reference>
<evidence type="ECO:0000256" key="1">
    <source>
        <dbReference type="SAM" id="MobiDB-lite"/>
    </source>
</evidence>
<feature type="region of interest" description="Disordered" evidence="1">
    <location>
        <begin position="64"/>
        <end position="119"/>
    </location>
</feature>
<sequence>MMMKRAFIIAVVVWACVLFTLVDAAGCFYDDQVCCKCPSAKKKGKRTVFRCADNGVCPSKCKAVNDDRCHGTPRTVTTTKKHNHKETTKQQQQQQQTSSPAQPEPSSHQWLPDPLPDFF</sequence>
<evidence type="ECO:0000313" key="3">
    <source>
        <dbReference type="EMBL" id="PWN88870.1"/>
    </source>
</evidence>
<protein>
    <recommendedName>
        <fullName evidence="5">4Fe-4S ferredoxin-type domain-containing protein</fullName>
    </recommendedName>
</protein>
<dbReference type="AlphaFoldDB" id="A0A316YH50"/>